<dbReference type="Gene3D" id="1.10.150.130">
    <property type="match status" value="1"/>
</dbReference>
<dbReference type="InterPro" id="IPR013762">
    <property type="entry name" value="Integrase-like_cat_sf"/>
</dbReference>
<evidence type="ECO:0000256" key="3">
    <source>
        <dbReference type="ARBA" id="ARBA00023172"/>
    </source>
</evidence>
<dbReference type="Gene3D" id="1.10.443.10">
    <property type="entry name" value="Intergrase catalytic core"/>
    <property type="match status" value="1"/>
</dbReference>
<sequence length="337" mass="38586">MPLEPIGPEEAVELYLADRESELAQATQYAHSSRLGHFVRWCDEQDIENMNELTGRTLHRYRLWRRRDGNLAPPSEKSQMDTLRVFIRWCGTIDAVPVDLWPKVVSPSLAKGEHARDVMLDTEVAEKILEYLATYEYASARHVTMLLIWHALLRRGAVRALDVDDYDPQEMSLEVCHRPEMGTPIKNKFEGERFIALNDETCAVLDAWLEKRRPDTTDEYGRSPLVSTPQGRVHLTTVQSYIYSVTRPCELKRECPHDRSIDTCDAATERSAASGCPSSLSPHAVRRGAITHWLNSDVPEGVVSARANVSSAVLSEHYDRRTRREKMEQRRKYLNQV</sequence>
<dbReference type="PANTHER" id="PTHR30349:SF41">
    <property type="entry name" value="INTEGRASE_RECOMBINASE PROTEIN MJ0367-RELATED"/>
    <property type="match status" value="1"/>
</dbReference>
<name>A0A0D6JMC4_9EURY</name>
<dbReference type="AlphaFoldDB" id="A0A0D6JMC4"/>
<protein>
    <submittedName>
        <fullName evidence="4">Tyrosine recombinase XerC</fullName>
    </submittedName>
</protein>
<evidence type="ECO:0000313" key="4">
    <source>
        <dbReference type="EMBL" id="CQR49041.1"/>
    </source>
</evidence>
<dbReference type="EMBL" id="CSTE01000001">
    <property type="protein sequence ID" value="CQR49041.1"/>
    <property type="molecule type" value="Genomic_DNA"/>
</dbReference>
<keyword evidence="2" id="KW-0238">DNA-binding</keyword>
<dbReference type="CDD" id="cd00397">
    <property type="entry name" value="DNA_BRE_C"/>
    <property type="match status" value="1"/>
</dbReference>
<reference evidence="5" key="1">
    <citation type="submission" date="2015-03" db="EMBL/GenBank/DDBJ databases">
        <authorList>
            <person name="Urmite Genomes"/>
        </authorList>
    </citation>
    <scope>NUCLEOTIDE SEQUENCE [LARGE SCALE GENOMIC DNA]</scope>
    <source>
        <strain evidence="5">Arc-Hr</strain>
    </source>
</reference>
<dbReference type="GO" id="GO:0003677">
    <property type="term" value="F:DNA binding"/>
    <property type="evidence" value="ECO:0007669"/>
    <property type="project" value="UniProtKB-KW"/>
</dbReference>
<dbReference type="InterPro" id="IPR010998">
    <property type="entry name" value="Integrase_recombinase_N"/>
</dbReference>
<gene>
    <name evidence="4" type="primary">xerC_2</name>
    <name evidence="4" type="ORF">BN996_00496</name>
</gene>
<dbReference type="OrthoDB" id="198497at2157"/>
<evidence type="ECO:0000256" key="1">
    <source>
        <dbReference type="ARBA" id="ARBA00022908"/>
    </source>
</evidence>
<keyword evidence="3" id="KW-0233">DNA recombination</keyword>
<evidence type="ECO:0000256" key="2">
    <source>
        <dbReference type="ARBA" id="ARBA00023125"/>
    </source>
</evidence>
<dbReference type="InterPro" id="IPR011010">
    <property type="entry name" value="DNA_brk_join_enz"/>
</dbReference>
<dbReference type="Proteomes" id="UP000198902">
    <property type="component" value="Unassembled WGS sequence"/>
</dbReference>
<dbReference type="PANTHER" id="PTHR30349">
    <property type="entry name" value="PHAGE INTEGRASE-RELATED"/>
    <property type="match status" value="1"/>
</dbReference>
<evidence type="ECO:0000313" key="5">
    <source>
        <dbReference type="Proteomes" id="UP000198902"/>
    </source>
</evidence>
<dbReference type="GO" id="GO:0015074">
    <property type="term" value="P:DNA integration"/>
    <property type="evidence" value="ECO:0007669"/>
    <property type="project" value="UniProtKB-KW"/>
</dbReference>
<dbReference type="InterPro" id="IPR050090">
    <property type="entry name" value="Tyrosine_recombinase_XerCD"/>
</dbReference>
<dbReference type="GO" id="GO:0006310">
    <property type="term" value="P:DNA recombination"/>
    <property type="evidence" value="ECO:0007669"/>
    <property type="project" value="UniProtKB-KW"/>
</dbReference>
<keyword evidence="5" id="KW-1185">Reference proteome</keyword>
<dbReference type="SUPFAM" id="SSF56349">
    <property type="entry name" value="DNA breaking-rejoining enzymes"/>
    <property type="match status" value="1"/>
</dbReference>
<dbReference type="RefSeq" id="WP_089777007.1">
    <property type="nucleotide sequence ID" value="NZ_CABLRR010000001.1"/>
</dbReference>
<keyword evidence="1" id="KW-0229">DNA integration</keyword>
<organism evidence="4 5">
    <name type="scientific">Haloferax massiliensis</name>
    <dbReference type="NCBI Taxonomy" id="1476858"/>
    <lineage>
        <taxon>Archaea</taxon>
        <taxon>Methanobacteriati</taxon>
        <taxon>Methanobacteriota</taxon>
        <taxon>Stenosarchaea group</taxon>
        <taxon>Halobacteria</taxon>
        <taxon>Halobacteriales</taxon>
        <taxon>Haloferacaceae</taxon>
        <taxon>Haloferax</taxon>
    </lineage>
</organism>
<accession>A0A0D6JMC4</accession>
<proteinExistence type="predicted"/>